<name>A0A9N9S7P9_9DIPT</name>
<sequence>MKLILLFLTAAVSAINNEEKTLTDWYMDSLRTIQNIKSDDVFYEPTRKLNLRCISQNIGYNRHQEKTLNFVESAILIYGSGLKCLDTTKQNKVWSLLADRLVENFFYETASKDLSCFKMELKRLDSSSKYVNDFDEQSMTISSESCEDIVDMIGVDLQLSVLEGVYGDLGTLTDGELDADKFKNILLSLVVLREEASRKAEVIKELRKFLDVAIDVVKNKFTRNY</sequence>
<evidence type="ECO:0000313" key="1">
    <source>
        <dbReference type="EMBL" id="CAG9810865.1"/>
    </source>
</evidence>
<protein>
    <submittedName>
        <fullName evidence="1">Uncharacterized protein</fullName>
    </submittedName>
</protein>
<dbReference type="EMBL" id="OU895880">
    <property type="protein sequence ID" value="CAG9810865.1"/>
    <property type="molecule type" value="Genomic_DNA"/>
</dbReference>
<accession>A0A9N9S7P9</accession>
<proteinExistence type="predicted"/>
<reference evidence="1" key="2">
    <citation type="submission" date="2022-10" db="EMBL/GenBank/DDBJ databases">
        <authorList>
            <consortium name="ENA_rothamsted_submissions"/>
            <consortium name="culmorum"/>
            <person name="King R."/>
        </authorList>
    </citation>
    <scope>NUCLEOTIDE SEQUENCE</scope>
</reference>
<evidence type="ECO:0000313" key="2">
    <source>
        <dbReference type="Proteomes" id="UP001153620"/>
    </source>
</evidence>
<dbReference type="AlphaFoldDB" id="A0A9N9S7P9"/>
<reference evidence="1" key="1">
    <citation type="submission" date="2022-01" db="EMBL/GenBank/DDBJ databases">
        <authorList>
            <person name="King R."/>
        </authorList>
    </citation>
    <scope>NUCLEOTIDE SEQUENCE</scope>
</reference>
<keyword evidence="2" id="KW-1185">Reference proteome</keyword>
<dbReference type="Proteomes" id="UP001153620">
    <property type="component" value="Chromosome 4"/>
</dbReference>
<gene>
    <name evidence="1" type="ORF">CHIRRI_LOCUS13677</name>
</gene>
<organism evidence="1 2">
    <name type="scientific">Chironomus riparius</name>
    <dbReference type="NCBI Taxonomy" id="315576"/>
    <lineage>
        <taxon>Eukaryota</taxon>
        <taxon>Metazoa</taxon>
        <taxon>Ecdysozoa</taxon>
        <taxon>Arthropoda</taxon>
        <taxon>Hexapoda</taxon>
        <taxon>Insecta</taxon>
        <taxon>Pterygota</taxon>
        <taxon>Neoptera</taxon>
        <taxon>Endopterygota</taxon>
        <taxon>Diptera</taxon>
        <taxon>Nematocera</taxon>
        <taxon>Chironomoidea</taxon>
        <taxon>Chironomidae</taxon>
        <taxon>Chironominae</taxon>
        <taxon>Chironomus</taxon>
    </lineage>
</organism>